<reference evidence="4" key="2">
    <citation type="submission" date="2023-06" db="EMBL/GenBank/DDBJ databases">
        <authorList>
            <consortium name="Lawrence Berkeley National Laboratory"/>
            <person name="Haridas S."/>
            <person name="Hensen N."/>
            <person name="Bonometti L."/>
            <person name="Westerberg I."/>
            <person name="Brannstrom I.O."/>
            <person name="Guillou S."/>
            <person name="Cros-Aarteil S."/>
            <person name="Calhoun S."/>
            <person name="Kuo A."/>
            <person name="Mondo S."/>
            <person name="Pangilinan J."/>
            <person name="Riley R."/>
            <person name="Labutti K."/>
            <person name="Andreopoulos B."/>
            <person name="Lipzen A."/>
            <person name="Chen C."/>
            <person name="Yanf M."/>
            <person name="Daum C."/>
            <person name="Ng V."/>
            <person name="Clum A."/>
            <person name="Steindorff A."/>
            <person name="Ohm R."/>
            <person name="Martin F."/>
            <person name="Silar P."/>
            <person name="Natvig D."/>
            <person name="Lalanne C."/>
            <person name="Gautier V."/>
            <person name="Ament-Velasquez S.L."/>
            <person name="Kruys A."/>
            <person name="Hutchinson M.I."/>
            <person name="Powell A.J."/>
            <person name="Barry K."/>
            <person name="Miller A.N."/>
            <person name="Grigoriev I.V."/>
            <person name="Debuchy R."/>
            <person name="Gladieux P."/>
            <person name="Thoren M.H."/>
            <person name="Johannesson H."/>
        </authorList>
    </citation>
    <scope>NUCLEOTIDE SEQUENCE</scope>
    <source>
        <strain evidence="4">CBS 118394</strain>
    </source>
</reference>
<dbReference type="SUPFAM" id="SSF51735">
    <property type="entry name" value="NAD(P)-binding Rossmann-fold domains"/>
    <property type="match status" value="1"/>
</dbReference>
<dbReference type="SUPFAM" id="SSF56801">
    <property type="entry name" value="Acetyl-CoA synthetase-like"/>
    <property type="match status" value="1"/>
</dbReference>
<evidence type="ECO:0000256" key="1">
    <source>
        <dbReference type="ARBA" id="ARBA00022450"/>
    </source>
</evidence>
<dbReference type="Pfam" id="PF00501">
    <property type="entry name" value="AMP-binding"/>
    <property type="match status" value="1"/>
</dbReference>
<name>A0AAE0I0N3_9PEZI</name>
<sequence>MKPRETMAGEPEPQKLGQRLLPTVVDELARTDPGRVLYSVTKTANPADGFQDITAKVFARAVDRCAWLIDKSLGGPGKGKFPTLTYMGPQDIVYGIVILASIKAGYKLLLNSPRNTLEAHLALLEQTDCHTFLLPPNFPLPAVKQILAARPMRVVEIPAGIQYWTQDEPPVQAYPYTKSFADAKSEPFVLLHTSGSTGIPKPIVQTHATVSPLDAFGALPSLGLPPCMPAMCADTRVYLAFPLFHCAGVNMLLPAAIYGNFTIVLGPFPPSGEVANAVHVHGNVQHSVLIPTTLIELAQDPEHLDNLSRLTQITFGGGPCPQAVGDLISTKTRLMSCLGTTECGILPHVLCDPEDWAYMSVSPVLGHEYRHVSGDLYEQVIVRDPKLDRYQGIFATFPDKQEFPMQDLYSKHPTKENVWLYRGRTDDIVVFSNGEKLNPLDMEGMICAHPAVGAALVGGAGRFQSCLLVEAASKPPAGEEERQALIGAIWSTVEAANRQSPSHGRIHRDMVLFTTAEKPMLRAGKGTVQRKLTLELYAAELDALYEAASDADGGGAAVPQISTNGAGNNSIEDAIRQILAKSTELGNVSSLPQDANLFELGFDSLQVTVIARELNKLVASARRGSSSARHPTVKPRAVYSNPTIASLVTFVEGLVAGKSQNRSSSSRTEETPEQKMQSIYRLHASDLPISARPPASSAAGGGAVVLLTGSTGSLGSYILDSLLNDSRIEHIYCLNRGPDSLARQQASLKTKGLSSSRTLRNNNRVSCLDITDLSQPYFSLSLSEYRMLLERVAIVIHNAWQVDFNLSIESFARHVAAVRRFVDFSAGARLGPSVFFLSSVSAVANYPRIITRRVSSGKKPEEEKGVPEETFDDWRVPHDTGYGQSKLVAESLLDAVASLAGIQAAVCRIGQVAGPSSFSAKGEWPRSEWLPSLIASSKYLGKLPDSLGRMQIVDWVPVDVVAKCVVELALVHRADSTTPDEVDGASVYHIVNPQRTTWDRLAPTVARCLAQGGGARNIETVPLEAWVDALRRSASSESNDMSGRRSNPAVKILEYFEEMVDDGENAAVLLNVDKTKSLLGPLLADLGPVREKWMEYWMKQWAF</sequence>
<dbReference type="InterPro" id="IPR013120">
    <property type="entry name" value="FAR_NAD-bd"/>
</dbReference>
<protein>
    <recommendedName>
        <fullName evidence="3">Carrier domain-containing protein</fullName>
    </recommendedName>
</protein>
<dbReference type="GO" id="GO:0031177">
    <property type="term" value="F:phosphopantetheine binding"/>
    <property type="evidence" value="ECO:0007669"/>
    <property type="project" value="InterPro"/>
</dbReference>
<dbReference type="PROSITE" id="PS50075">
    <property type="entry name" value="CARRIER"/>
    <property type="match status" value="1"/>
</dbReference>
<evidence type="ECO:0000313" key="4">
    <source>
        <dbReference type="EMBL" id="KAK3316404.1"/>
    </source>
</evidence>
<dbReference type="InterPro" id="IPR009081">
    <property type="entry name" value="PP-bd_ACP"/>
</dbReference>
<reference evidence="4" key="1">
    <citation type="journal article" date="2023" name="Mol. Phylogenet. Evol.">
        <title>Genome-scale phylogeny and comparative genomics of the fungal order Sordariales.</title>
        <authorList>
            <person name="Hensen N."/>
            <person name="Bonometti L."/>
            <person name="Westerberg I."/>
            <person name="Brannstrom I.O."/>
            <person name="Guillou S."/>
            <person name="Cros-Aarteil S."/>
            <person name="Calhoun S."/>
            <person name="Haridas S."/>
            <person name="Kuo A."/>
            <person name="Mondo S."/>
            <person name="Pangilinan J."/>
            <person name="Riley R."/>
            <person name="LaButti K."/>
            <person name="Andreopoulos B."/>
            <person name="Lipzen A."/>
            <person name="Chen C."/>
            <person name="Yan M."/>
            <person name="Daum C."/>
            <person name="Ng V."/>
            <person name="Clum A."/>
            <person name="Steindorff A."/>
            <person name="Ohm R.A."/>
            <person name="Martin F."/>
            <person name="Silar P."/>
            <person name="Natvig D.O."/>
            <person name="Lalanne C."/>
            <person name="Gautier V."/>
            <person name="Ament-Velasquez S.L."/>
            <person name="Kruys A."/>
            <person name="Hutchinson M.I."/>
            <person name="Powell A.J."/>
            <person name="Barry K."/>
            <person name="Miller A.N."/>
            <person name="Grigoriev I.V."/>
            <person name="Debuchy R."/>
            <person name="Gladieux P."/>
            <person name="Hiltunen Thoren M."/>
            <person name="Johannesson H."/>
        </authorList>
    </citation>
    <scope>NUCLEOTIDE SEQUENCE</scope>
    <source>
        <strain evidence="4">CBS 118394</strain>
    </source>
</reference>
<dbReference type="InterPro" id="IPR020845">
    <property type="entry name" value="AMP-binding_CS"/>
</dbReference>
<dbReference type="Gene3D" id="3.40.50.12780">
    <property type="entry name" value="N-terminal domain of ligase-like"/>
    <property type="match status" value="1"/>
</dbReference>
<dbReference type="InterPro" id="IPR020806">
    <property type="entry name" value="PKS_PP-bd"/>
</dbReference>
<keyword evidence="1" id="KW-0596">Phosphopantetheine</keyword>
<comment type="caution">
    <text evidence="4">The sequence shown here is derived from an EMBL/GenBank/DDBJ whole genome shotgun (WGS) entry which is preliminary data.</text>
</comment>
<keyword evidence="5" id="KW-1185">Reference proteome</keyword>
<dbReference type="SMART" id="SM00823">
    <property type="entry name" value="PKS_PP"/>
    <property type="match status" value="1"/>
</dbReference>
<feature type="domain" description="Carrier" evidence="3">
    <location>
        <begin position="569"/>
        <end position="655"/>
    </location>
</feature>
<dbReference type="EMBL" id="JAUEDM010000005">
    <property type="protein sequence ID" value="KAK3316404.1"/>
    <property type="molecule type" value="Genomic_DNA"/>
</dbReference>
<dbReference type="InterPro" id="IPR000873">
    <property type="entry name" value="AMP-dep_synth/lig_dom"/>
</dbReference>
<gene>
    <name evidence="4" type="ORF">B0H66DRAFT_561211</name>
</gene>
<dbReference type="Pfam" id="PF07993">
    <property type="entry name" value="NAD_binding_4"/>
    <property type="match status" value="1"/>
</dbReference>
<evidence type="ECO:0000256" key="2">
    <source>
        <dbReference type="ARBA" id="ARBA00022553"/>
    </source>
</evidence>
<dbReference type="AlphaFoldDB" id="A0AAE0I0N3"/>
<dbReference type="InterPro" id="IPR036291">
    <property type="entry name" value="NAD(P)-bd_dom_sf"/>
</dbReference>
<dbReference type="Pfam" id="PF00550">
    <property type="entry name" value="PP-binding"/>
    <property type="match status" value="1"/>
</dbReference>
<evidence type="ECO:0000259" key="3">
    <source>
        <dbReference type="PROSITE" id="PS50075"/>
    </source>
</evidence>
<dbReference type="Gene3D" id="3.40.50.720">
    <property type="entry name" value="NAD(P)-binding Rossmann-like Domain"/>
    <property type="match status" value="1"/>
</dbReference>
<dbReference type="PANTHER" id="PTHR43439:SF2">
    <property type="entry name" value="ENZYME, PUTATIVE (JCVI)-RELATED"/>
    <property type="match status" value="1"/>
</dbReference>
<dbReference type="PROSITE" id="PS00455">
    <property type="entry name" value="AMP_BINDING"/>
    <property type="match status" value="1"/>
</dbReference>
<dbReference type="Gene3D" id="1.10.1200.10">
    <property type="entry name" value="ACP-like"/>
    <property type="match status" value="1"/>
</dbReference>
<proteinExistence type="predicted"/>
<dbReference type="InterPro" id="IPR051414">
    <property type="entry name" value="Adenylate-forming_Reductase"/>
</dbReference>
<organism evidence="4 5">
    <name type="scientific">Apodospora peruviana</name>
    <dbReference type="NCBI Taxonomy" id="516989"/>
    <lineage>
        <taxon>Eukaryota</taxon>
        <taxon>Fungi</taxon>
        <taxon>Dikarya</taxon>
        <taxon>Ascomycota</taxon>
        <taxon>Pezizomycotina</taxon>
        <taxon>Sordariomycetes</taxon>
        <taxon>Sordariomycetidae</taxon>
        <taxon>Sordariales</taxon>
        <taxon>Lasiosphaeriaceae</taxon>
        <taxon>Apodospora</taxon>
    </lineage>
</organism>
<dbReference type="Proteomes" id="UP001283341">
    <property type="component" value="Unassembled WGS sequence"/>
</dbReference>
<evidence type="ECO:0000313" key="5">
    <source>
        <dbReference type="Proteomes" id="UP001283341"/>
    </source>
</evidence>
<dbReference type="InterPro" id="IPR036736">
    <property type="entry name" value="ACP-like_sf"/>
</dbReference>
<dbReference type="SUPFAM" id="SSF47336">
    <property type="entry name" value="ACP-like"/>
    <property type="match status" value="1"/>
</dbReference>
<accession>A0AAE0I0N3</accession>
<dbReference type="Pfam" id="PF23562">
    <property type="entry name" value="AMP-binding_C_3"/>
    <property type="match status" value="1"/>
</dbReference>
<dbReference type="PANTHER" id="PTHR43439">
    <property type="entry name" value="PHENYLACETATE-COENZYME A LIGASE"/>
    <property type="match status" value="1"/>
</dbReference>
<dbReference type="InterPro" id="IPR042099">
    <property type="entry name" value="ANL_N_sf"/>
</dbReference>
<keyword evidence="2" id="KW-0597">Phosphoprotein</keyword>